<keyword evidence="3" id="KW-1185">Reference proteome</keyword>
<dbReference type="AlphaFoldDB" id="A0AAE1FIX8"/>
<evidence type="ECO:0000313" key="3">
    <source>
        <dbReference type="Proteomes" id="UP001286313"/>
    </source>
</evidence>
<feature type="compositionally biased region" description="Polar residues" evidence="1">
    <location>
        <begin position="71"/>
        <end position="82"/>
    </location>
</feature>
<feature type="compositionally biased region" description="Basic and acidic residues" evidence="1">
    <location>
        <begin position="35"/>
        <end position="47"/>
    </location>
</feature>
<proteinExistence type="predicted"/>
<organism evidence="2 3">
    <name type="scientific">Petrolisthes cinctipes</name>
    <name type="common">Flat porcelain crab</name>
    <dbReference type="NCBI Taxonomy" id="88211"/>
    <lineage>
        <taxon>Eukaryota</taxon>
        <taxon>Metazoa</taxon>
        <taxon>Ecdysozoa</taxon>
        <taxon>Arthropoda</taxon>
        <taxon>Crustacea</taxon>
        <taxon>Multicrustacea</taxon>
        <taxon>Malacostraca</taxon>
        <taxon>Eumalacostraca</taxon>
        <taxon>Eucarida</taxon>
        <taxon>Decapoda</taxon>
        <taxon>Pleocyemata</taxon>
        <taxon>Anomura</taxon>
        <taxon>Galatheoidea</taxon>
        <taxon>Porcellanidae</taxon>
        <taxon>Petrolisthes</taxon>
    </lineage>
</organism>
<feature type="region of interest" description="Disordered" evidence="1">
    <location>
        <begin position="33"/>
        <end position="82"/>
    </location>
</feature>
<protein>
    <submittedName>
        <fullName evidence="2">Uncharacterized protein</fullName>
    </submittedName>
</protein>
<gene>
    <name evidence="2" type="ORF">Pcinc_021918</name>
</gene>
<dbReference type="EMBL" id="JAWQEG010002270">
    <property type="protein sequence ID" value="KAK3873048.1"/>
    <property type="molecule type" value="Genomic_DNA"/>
</dbReference>
<name>A0AAE1FIX8_PETCI</name>
<dbReference type="Proteomes" id="UP001286313">
    <property type="component" value="Unassembled WGS sequence"/>
</dbReference>
<evidence type="ECO:0000256" key="1">
    <source>
        <dbReference type="SAM" id="MobiDB-lite"/>
    </source>
</evidence>
<evidence type="ECO:0000313" key="2">
    <source>
        <dbReference type="EMBL" id="KAK3873048.1"/>
    </source>
</evidence>
<sequence>MDGLKVRQVHLIHKHRSLKREGDLMEGKVRGRRFERKEERKEGHIPEEEVGFGGRKREGEPEKRGRKSKYTSEASPSHLFNSTTTTLLKQLITTTTTTADTTPYINNQQKP</sequence>
<reference evidence="2" key="1">
    <citation type="submission" date="2023-10" db="EMBL/GenBank/DDBJ databases">
        <title>Genome assemblies of two species of porcelain crab, Petrolisthes cinctipes and Petrolisthes manimaculis (Anomura: Porcellanidae).</title>
        <authorList>
            <person name="Angst P."/>
        </authorList>
    </citation>
    <scope>NUCLEOTIDE SEQUENCE</scope>
    <source>
        <strain evidence="2">PB745_01</strain>
        <tissue evidence="2">Gill</tissue>
    </source>
</reference>
<comment type="caution">
    <text evidence="2">The sequence shown here is derived from an EMBL/GenBank/DDBJ whole genome shotgun (WGS) entry which is preliminary data.</text>
</comment>
<accession>A0AAE1FIX8</accession>